<feature type="compositionally biased region" description="Pro residues" evidence="1">
    <location>
        <begin position="64"/>
        <end position="87"/>
    </location>
</feature>
<evidence type="ECO:0000313" key="2">
    <source>
        <dbReference type="EMBL" id="KPV72393.1"/>
    </source>
</evidence>
<feature type="compositionally biased region" description="Low complexity" evidence="1">
    <location>
        <begin position="117"/>
        <end position="130"/>
    </location>
</feature>
<evidence type="ECO:0000256" key="1">
    <source>
        <dbReference type="SAM" id="MobiDB-lite"/>
    </source>
</evidence>
<feature type="compositionally biased region" description="Basic and acidic residues" evidence="1">
    <location>
        <begin position="141"/>
        <end position="151"/>
    </location>
</feature>
<feature type="compositionally biased region" description="Basic and acidic residues" evidence="1">
    <location>
        <begin position="347"/>
        <end position="371"/>
    </location>
</feature>
<sequence>MPPWPDTYPLSFFAPLAPPRFMSAAISPLNHADSTRSTTARDVHPHLPAGTAALGIPTSTAPPAFVPPATFPPPPSPRPDSSPPAPSRQPDAQRLQRPVASAFFGEQAGDGPHRLGAAAATSLTASSSPAQRLQQHASGEPTRDVARRGEEDGNAVERGARSARARSPRRKSDPRRDSSVRWAPSAVSRSSHLYEDDLGPCTFAPSFAGLGEPRYAPPSAHDHGRPHSPRRRTRSPSPPARRGSRLEAVEPRRTSVRSMPPAFVDRPASARSECAPGPVSAPSGPSYAQPRDEPSTAPVGVDPPSSSTRSRRQGAGSRLRRLEKKRARAASRDDDELDPSGSTSARASHDGPLRRLDGNVDELRDAKRPRVEQAAAAARTSPAPSPQPRHDAPAPLPDSSRVAQGGMSLSDRWDALEEGRGQRVSAGTGGRRRRGGRKEARRLAAAAAARGWDDGGGGDGDAPARPSSREDRGTGRRPSVDDLDGLVFDFAAEPPRRPSGTPPLVTPHQLPPSKRTSSPRNGPRWAEPRRTRSSNGGAPAPPPERTLRDSDLSPSIAVLRERDFKRFVLKRPVEPTWSLPLYLLILKLLTSIAPPELWAPDAASLGASPPSLEPDWLATSVIGRQPDKAEVRAACGGSPGRGLGFASLSRAVHERYLAMVDVVRWLFEDRSLGESETAYVMLHAPREVRILVSRFAEVVLFSELVQRHERTLVTYLARLPSPSPRQRASLTLLEWLNTTAQPDRHYLFLSEPDGRLRGEKTGVEPWRWWFARAEAGRSTAVEVLDDWERDTLSMEQW</sequence>
<keyword evidence="3" id="KW-1185">Reference proteome</keyword>
<feature type="compositionally biased region" description="Basic and acidic residues" evidence="1">
    <location>
        <begin position="467"/>
        <end position="480"/>
    </location>
</feature>
<dbReference type="EMBL" id="KQ474087">
    <property type="protein sequence ID" value="KPV72393.1"/>
    <property type="molecule type" value="Genomic_DNA"/>
</dbReference>
<feature type="compositionally biased region" description="Basic residues" evidence="1">
    <location>
        <begin position="318"/>
        <end position="329"/>
    </location>
</feature>
<organism evidence="2 3">
    <name type="scientific">Rhodotorula graminis (strain WP1)</name>
    <dbReference type="NCBI Taxonomy" id="578459"/>
    <lineage>
        <taxon>Eukaryota</taxon>
        <taxon>Fungi</taxon>
        <taxon>Dikarya</taxon>
        <taxon>Basidiomycota</taxon>
        <taxon>Pucciniomycotina</taxon>
        <taxon>Microbotryomycetes</taxon>
        <taxon>Sporidiobolales</taxon>
        <taxon>Sporidiobolaceae</taxon>
        <taxon>Rhodotorula</taxon>
    </lineage>
</organism>
<dbReference type="RefSeq" id="XP_018268442.1">
    <property type="nucleotide sequence ID" value="XM_018418055.1"/>
</dbReference>
<feature type="region of interest" description="Disordered" evidence="1">
    <location>
        <begin position="31"/>
        <end position="552"/>
    </location>
</feature>
<feature type="compositionally biased region" description="Basic and acidic residues" evidence="1">
    <location>
        <begin position="170"/>
        <end position="179"/>
    </location>
</feature>
<proteinExistence type="predicted"/>
<evidence type="ECO:0008006" key="4">
    <source>
        <dbReference type="Google" id="ProtNLM"/>
    </source>
</evidence>
<feature type="compositionally biased region" description="Low complexity" evidence="1">
    <location>
        <begin position="275"/>
        <end position="286"/>
    </location>
</feature>
<gene>
    <name evidence="2" type="ORF">RHOBADRAFT_55862</name>
</gene>
<feature type="compositionally biased region" description="Basic and acidic residues" evidence="1">
    <location>
        <begin position="244"/>
        <end position="253"/>
    </location>
</feature>
<protein>
    <recommendedName>
        <fullName evidence="4">Proteophosphoglycan ppg4</fullName>
    </recommendedName>
</protein>
<dbReference type="AlphaFoldDB" id="A0A0P9ET02"/>
<feature type="compositionally biased region" description="Basic and acidic residues" evidence="1">
    <location>
        <begin position="411"/>
        <end position="421"/>
    </location>
</feature>
<reference evidence="2 3" key="1">
    <citation type="journal article" date="2015" name="Front. Microbiol.">
        <title>Genome sequence of the plant growth promoting endophytic yeast Rhodotorula graminis WP1.</title>
        <authorList>
            <person name="Firrincieli A."/>
            <person name="Otillar R."/>
            <person name="Salamov A."/>
            <person name="Schmutz J."/>
            <person name="Khan Z."/>
            <person name="Redman R.S."/>
            <person name="Fleck N.D."/>
            <person name="Lindquist E."/>
            <person name="Grigoriev I.V."/>
            <person name="Doty S.L."/>
        </authorList>
    </citation>
    <scope>NUCLEOTIDE SEQUENCE [LARGE SCALE GENOMIC DNA]</scope>
    <source>
        <strain evidence="2 3">WP1</strain>
    </source>
</reference>
<dbReference type="GeneID" id="28978503"/>
<feature type="compositionally biased region" description="Low complexity" evidence="1">
    <location>
        <begin position="373"/>
        <end position="382"/>
    </location>
</feature>
<name>A0A0P9ET02_RHOGW</name>
<evidence type="ECO:0000313" key="3">
    <source>
        <dbReference type="Proteomes" id="UP000053890"/>
    </source>
</evidence>
<dbReference type="Proteomes" id="UP000053890">
    <property type="component" value="Unassembled WGS sequence"/>
</dbReference>
<accession>A0A0P9ET02</accession>